<protein>
    <submittedName>
        <fullName evidence="3">tRNA nuclease WapA</fullName>
        <ecNumber evidence="3">3.1.-.-</ecNumber>
    </submittedName>
</protein>
<evidence type="ECO:0000313" key="3">
    <source>
        <dbReference type="EMBL" id="TWT86352.1"/>
    </source>
</evidence>
<dbReference type="NCBIfam" id="TIGR03696">
    <property type="entry name" value="Rhs_assc_core"/>
    <property type="match status" value="1"/>
</dbReference>
<dbReference type="Proteomes" id="UP000320176">
    <property type="component" value="Unassembled WGS sequence"/>
</dbReference>
<reference evidence="3 4" key="1">
    <citation type="submission" date="2019-02" db="EMBL/GenBank/DDBJ databases">
        <title>Deep-cultivation of Planctomycetes and their phenomic and genomic characterization uncovers novel biology.</title>
        <authorList>
            <person name="Wiegand S."/>
            <person name="Jogler M."/>
            <person name="Boedeker C."/>
            <person name="Pinto D."/>
            <person name="Vollmers J."/>
            <person name="Rivas-Marin E."/>
            <person name="Kohn T."/>
            <person name="Peeters S.H."/>
            <person name="Heuer A."/>
            <person name="Rast P."/>
            <person name="Oberbeckmann S."/>
            <person name="Bunk B."/>
            <person name="Jeske O."/>
            <person name="Meyerdierks A."/>
            <person name="Storesund J.E."/>
            <person name="Kallscheuer N."/>
            <person name="Luecker S."/>
            <person name="Lage O.M."/>
            <person name="Pohl T."/>
            <person name="Merkel B.J."/>
            <person name="Hornburger P."/>
            <person name="Mueller R.-W."/>
            <person name="Bruemmer F."/>
            <person name="Labrenz M."/>
            <person name="Spormann A.M."/>
            <person name="Op Den Camp H."/>
            <person name="Overmann J."/>
            <person name="Amann R."/>
            <person name="Jetten M.S.M."/>
            <person name="Mascher T."/>
            <person name="Medema M.H."/>
            <person name="Devos D.P."/>
            <person name="Kaster A.-K."/>
            <person name="Ovreas L."/>
            <person name="Rohde M."/>
            <person name="Galperin M.Y."/>
            <person name="Jogler C."/>
        </authorList>
    </citation>
    <scope>NUCLEOTIDE SEQUENCE [LARGE SCALE GENOMIC DNA]</scope>
    <source>
        <strain evidence="3 4">Pla52n</strain>
    </source>
</reference>
<keyword evidence="2" id="KW-0812">Transmembrane</keyword>
<dbReference type="InterPro" id="IPR022385">
    <property type="entry name" value="Rhs_assc_core"/>
</dbReference>
<feature type="transmembrane region" description="Helical" evidence="2">
    <location>
        <begin position="273"/>
        <end position="295"/>
    </location>
</feature>
<dbReference type="GO" id="GO:0016787">
    <property type="term" value="F:hydrolase activity"/>
    <property type="evidence" value="ECO:0007669"/>
    <property type="project" value="UniProtKB-KW"/>
</dbReference>
<gene>
    <name evidence="3" type="primary">wapA_7</name>
    <name evidence="3" type="ORF">Pla52n_70930</name>
</gene>
<feature type="compositionally biased region" description="Polar residues" evidence="1">
    <location>
        <begin position="48"/>
        <end position="58"/>
    </location>
</feature>
<dbReference type="EC" id="3.1.-.-" evidence="3"/>
<dbReference type="EMBL" id="SJPN01000053">
    <property type="protein sequence ID" value="TWT86352.1"/>
    <property type="molecule type" value="Genomic_DNA"/>
</dbReference>
<evidence type="ECO:0000256" key="1">
    <source>
        <dbReference type="SAM" id="MobiDB-lite"/>
    </source>
</evidence>
<evidence type="ECO:0000256" key="2">
    <source>
        <dbReference type="SAM" id="Phobius"/>
    </source>
</evidence>
<keyword evidence="2" id="KW-1133">Transmembrane helix</keyword>
<sequence length="398" mass="43384">MRVGLNALPAVFIWNRPCDRRAESGSGSRKIPTKRPDPLDDDNLLTEDGTSLSADPTTETWSVKSETSFLADHHNHTGYTQTIRETTYDDQGNVVKTIDYTFGQDEITQRVVDTNDQGQVTNDQLHVFGHDGHGSVRVLYDTAATIAQVFTFAAYGEMIALHNAVAQSIAVTNRLSSLGYSGEHFDAKASQQYLRARFYNPTNGRFNRLDPYTGNMQDPQSLHKYAYVHGDPIGNLDPTGKFSIGGRLAVGAIAGAIAGAAFAVSAGGNPNTIAVAAGIGAAIGVVAVLNPFLAFQVFGQILIDLYASLPETVAKQVIRAVPQGIADEGRLYMEFAYVTYQDDPRDFRGNVPLNNWFFREEITHEDAPNYKLRVYENNATGEVVAAQGDCATLGNLRR</sequence>
<dbReference type="InterPro" id="IPR050708">
    <property type="entry name" value="T6SS_VgrG/RHS"/>
</dbReference>
<keyword evidence="2" id="KW-0472">Membrane</keyword>
<keyword evidence="4" id="KW-1185">Reference proteome</keyword>
<dbReference type="Gene3D" id="2.180.10.10">
    <property type="entry name" value="RHS repeat-associated core"/>
    <property type="match status" value="1"/>
</dbReference>
<proteinExistence type="predicted"/>
<dbReference type="PANTHER" id="PTHR32305">
    <property type="match status" value="1"/>
</dbReference>
<name>A0A5C5ZG89_9BACT</name>
<dbReference type="AlphaFoldDB" id="A0A5C5ZG89"/>
<evidence type="ECO:0000313" key="4">
    <source>
        <dbReference type="Proteomes" id="UP000320176"/>
    </source>
</evidence>
<dbReference type="PANTHER" id="PTHR32305:SF15">
    <property type="entry name" value="PROTEIN RHSA-RELATED"/>
    <property type="match status" value="1"/>
</dbReference>
<organism evidence="3 4">
    <name type="scientific">Stieleria varia</name>
    <dbReference type="NCBI Taxonomy" id="2528005"/>
    <lineage>
        <taxon>Bacteria</taxon>
        <taxon>Pseudomonadati</taxon>
        <taxon>Planctomycetota</taxon>
        <taxon>Planctomycetia</taxon>
        <taxon>Pirellulales</taxon>
        <taxon>Pirellulaceae</taxon>
        <taxon>Stieleria</taxon>
    </lineage>
</organism>
<feature type="transmembrane region" description="Helical" evidence="2">
    <location>
        <begin position="248"/>
        <end position="267"/>
    </location>
</feature>
<feature type="region of interest" description="Disordered" evidence="1">
    <location>
        <begin position="19"/>
        <end position="58"/>
    </location>
</feature>
<accession>A0A5C5ZG89</accession>
<keyword evidence="3" id="KW-0378">Hydrolase</keyword>
<comment type="caution">
    <text evidence="3">The sequence shown here is derived from an EMBL/GenBank/DDBJ whole genome shotgun (WGS) entry which is preliminary data.</text>
</comment>